<proteinExistence type="predicted"/>
<dbReference type="EMBL" id="LS398551">
    <property type="protein sequence ID" value="SPR07467.1"/>
    <property type="molecule type" value="Genomic_DNA"/>
</dbReference>
<feature type="transmembrane region" description="Helical" evidence="1">
    <location>
        <begin position="20"/>
        <end position="39"/>
    </location>
</feature>
<keyword evidence="1" id="KW-1133">Transmembrane helix</keyword>
<protein>
    <submittedName>
        <fullName evidence="2">Type-F conjugative transfer system protein TraW</fullName>
    </submittedName>
</protein>
<evidence type="ECO:0000313" key="2">
    <source>
        <dbReference type="EMBL" id="SPR07467.1"/>
    </source>
</evidence>
<dbReference type="Pfam" id="PF05309">
    <property type="entry name" value="TraE"/>
    <property type="match status" value="1"/>
</dbReference>
<dbReference type="AlphaFoldDB" id="A0A2U3R2P5"/>
<gene>
    <name evidence="2" type="primary">traW</name>
    <name evidence="2" type="ORF">GILLIAM_01470</name>
</gene>
<evidence type="ECO:0000256" key="1">
    <source>
        <dbReference type="SAM" id="Phobius"/>
    </source>
</evidence>
<name>A0A2U3R2P5_ORITS</name>
<reference evidence="3" key="1">
    <citation type="submission" date="2018-03" db="EMBL/GenBank/DDBJ databases">
        <authorList>
            <person name="Batty M. E."/>
            <person name="Batty M E."/>
        </authorList>
    </citation>
    <scope>NUCLEOTIDE SEQUENCE [LARGE SCALE GENOMIC DNA]</scope>
    <source>
        <strain evidence="3">Gilliam</strain>
    </source>
</reference>
<keyword evidence="3" id="KW-1185">Reference proteome</keyword>
<dbReference type="InterPro" id="IPR007973">
    <property type="entry name" value="Pilus_assembly_TraE"/>
</dbReference>
<evidence type="ECO:0000313" key="3">
    <source>
        <dbReference type="Proteomes" id="UP000244959"/>
    </source>
</evidence>
<dbReference type="Proteomes" id="UP000244959">
    <property type="component" value="Chromosome I"/>
</dbReference>
<accession>A0A2U3R2P5</accession>
<keyword evidence="1" id="KW-0472">Membrane</keyword>
<keyword evidence="1" id="KW-0812">Transmembrane</keyword>
<sequence>MNHLFKQNAIQELVKYNKCLLSVTILLAAANIIAIMAAITKEEKWLLIPAMEPDRKMMVSSKNYHETYLKEWAIYVTKLLFTTSPNEVERQIADMKVASSNTESLNKFFHDHLQFVKVIMAKLNAASKSGLLNQIQLEFQEKVRQKIMRPVPVKNLSKATENKTQIYDSTYVQKDDIKTKNGIIIVKGGTKINPLEVINWGEPLILIDGDDEDQVAWAKSRPGKIVLVNGNPIELSNLLGRHVFFDQLGFLSMKFKIQAVPAIIEQQNNVLKISEVSTL</sequence>
<organism evidence="2 3">
    <name type="scientific">Orientia tsutsugamushi str. Gilliam</name>
    <dbReference type="NCBI Taxonomy" id="1359184"/>
    <lineage>
        <taxon>Bacteria</taxon>
        <taxon>Pseudomonadati</taxon>
        <taxon>Pseudomonadota</taxon>
        <taxon>Alphaproteobacteria</taxon>
        <taxon>Rickettsiales</taxon>
        <taxon>Rickettsiaceae</taxon>
        <taxon>Rickettsieae</taxon>
        <taxon>Orientia</taxon>
    </lineage>
</organism>